<accession>A0ABD1EIA9</accession>
<keyword evidence="3" id="KW-0809">Transit peptide</keyword>
<evidence type="ECO:0000256" key="7">
    <source>
        <dbReference type="ARBA" id="ARBA00040545"/>
    </source>
</evidence>
<evidence type="ECO:0000256" key="2">
    <source>
        <dbReference type="ARBA" id="ARBA00022832"/>
    </source>
</evidence>
<evidence type="ECO:0000256" key="5">
    <source>
        <dbReference type="ARBA" id="ARBA00023128"/>
    </source>
</evidence>
<keyword evidence="5" id="KW-0496">Mitochondrion</keyword>
<comment type="caution">
    <text evidence="8">The sequence shown here is derived from an EMBL/GenBank/DDBJ whole genome shotgun (WGS) entry which is preliminary data.</text>
</comment>
<proteinExistence type="predicted"/>
<comment type="function">
    <text evidence="6">May play a role in fatty acid biosynthesis and insulin sensitivity.</text>
</comment>
<dbReference type="PANTHER" id="PTHR43602">
    <property type="match status" value="1"/>
</dbReference>
<evidence type="ECO:0000256" key="4">
    <source>
        <dbReference type="ARBA" id="ARBA00023098"/>
    </source>
</evidence>
<dbReference type="EMBL" id="JBDJPC010000007">
    <property type="protein sequence ID" value="KAL1494442.1"/>
    <property type="molecule type" value="Genomic_DNA"/>
</dbReference>
<protein>
    <recommendedName>
        <fullName evidence="7">Enoyl-CoA hydratase domain-containing protein 3, mitochondrial</fullName>
    </recommendedName>
</protein>
<organism evidence="8 9">
    <name type="scientific">Hypothenemus hampei</name>
    <name type="common">Coffee berry borer</name>
    <dbReference type="NCBI Taxonomy" id="57062"/>
    <lineage>
        <taxon>Eukaryota</taxon>
        <taxon>Metazoa</taxon>
        <taxon>Ecdysozoa</taxon>
        <taxon>Arthropoda</taxon>
        <taxon>Hexapoda</taxon>
        <taxon>Insecta</taxon>
        <taxon>Pterygota</taxon>
        <taxon>Neoptera</taxon>
        <taxon>Endopterygota</taxon>
        <taxon>Coleoptera</taxon>
        <taxon>Polyphaga</taxon>
        <taxon>Cucujiformia</taxon>
        <taxon>Curculionidae</taxon>
        <taxon>Scolytinae</taxon>
        <taxon>Hypothenemus</taxon>
    </lineage>
</organism>
<dbReference type="InterPro" id="IPR001753">
    <property type="entry name" value="Enoyl-CoA_hydra/iso"/>
</dbReference>
<keyword evidence="9" id="KW-1185">Reference proteome</keyword>
<dbReference type="GO" id="GO:0005739">
    <property type="term" value="C:mitochondrion"/>
    <property type="evidence" value="ECO:0007669"/>
    <property type="project" value="UniProtKB-SubCell"/>
</dbReference>
<dbReference type="AlphaFoldDB" id="A0ABD1EIA9"/>
<reference evidence="8 9" key="1">
    <citation type="submission" date="2024-05" db="EMBL/GenBank/DDBJ databases">
        <title>Genetic variation in Jamaican populations of the coffee berry borer (Hypothenemus hampei).</title>
        <authorList>
            <person name="Errbii M."/>
            <person name="Myrie A."/>
        </authorList>
    </citation>
    <scope>NUCLEOTIDE SEQUENCE [LARGE SCALE GENOMIC DNA]</scope>
    <source>
        <strain evidence="8">JA-Hopewell-2020-01-JO</strain>
        <tissue evidence="8">Whole body</tissue>
    </source>
</reference>
<evidence type="ECO:0000256" key="3">
    <source>
        <dbReference type="ARBA" id="ARBA00022946"/>
    </source>
</evidence>
<dbReference type="Gene3D" id="3.90.226.10">
    <property type="entry name" value="2-enoyl-CoA Hydratase, Chain A, domain 1"/>
    <property type="match status" value="1"/>
</dbReference>
<dbReference type="GO" id="GO:0006631">
    <property type="term" value="P:fatty acid metabolic process"/>
    <property type="evidence" value="ECO:0007669"/>
    <property type="project" value="UniProtKB-KW"/>
</dbReference>
<dbReference type="Pfam" id="PF00378">
    <property type="entry name" value="ECH_1"/>
    <property type="match status" value="1"/>
</dbReference>
<sequence length="271" mass="29858">MFLKGKSITTFLNKSLSTASVKTDFKNGIKEIIMCNSKARNTLSIEMMENLIHNIKHDQDNSNLRVIVISGEGPVFSAGHNLKELSNNKEKQIECFNLASDLMRTIIDAPVPIIAKVNGIAAAAGCQLAAQCDLVICSSHSQFSTPGANVGIFCSTPGVALARSINKLPALYMLLTGLPISAEEAYRTGLVTKVCPPEKLDEEVTVICKAILNKSRDVIELGKKFYYKQVQYETKKAYDLAGEKMIENLQLPDCKEGIQSFIEKRKPQWSK</sequence>
<name>A0ABD1EIA9_HYPHA</name>
<dbReference type="SUPFAM" id="SSF52096">
    <property type="entry name" value="ClpP/crotonase"/>
    <property type="match status" value="1"/>
</dbReference>
<dbReference type="CDD" id="cd06558">
    <property type="entry name" value="crotonase-like"/>
    <property type="match status" value="1"/>
</dbReference>
<evidence type="ECO:0000313" key="8">
    <source>
        <dbReference type="EMBL" id="KAL1494442.1"/>
    </source>
</evidence>
<keyword evidence="2" id="KW-0276">Fatty acid metabolism</keyword>
<gene>
    <name evidence="8" type="ORF">ABEB36_010040</name>
</gene>
<dbReference type="PANTHER" id="PTHR43602:SF1">
    <property type="entry name" value="ENOYL-COA HYDRATASE DOMAIN-CONTAINING PROTEIN 3, MITOCHONDRIAL"/>
    <property type="match status" value="1"/>
</dbReference>
<comment type="subcellular location">
    <subcellularLocation>
        <location evidence="1">Mitochondrion</location>
    </subcellularLocation>
</comment>
<evidence type="ECO:0000313" key="9">
    <source>
        <dbReference type="Proteomes" id="UP001566132"/>
    </source>
</evidence>
<dbReference type="InterPro" id="IPR029045">
    <property type="entry name" value="ClpP/crotonase-like_dom_sf"/>
</dbReference>
<dbReference type="InterPro" id="IPR014748">
    <property type="entry name" value="Enoyl-CoA_hydra_C"/>
</dbReference>
<keyword evidence="4" id="KW-0443">Lipid metabolism</keyword>
<dbReference type="Gene3D" id="1.10.12.10">
    <property type="entry name" value="Lyase 2-enoyl-coa Hydratase, Chain A, domain 2"/>
    <property type="match status" value="1"/>
</dbReference>
<dbReference type="InterPro" id="IPR052377">
    <property type="entry name" value="Mitochondrial_ECH-domain"/>
</dbReference>
<evidence type="ECO:0000256" key="6">
    <source>
        <dbReference type="ARBA" id="ARBA00037410"/>
    </source>
</evidence>
<evidence type="ECO:0000256" key="1">
    <source>
        <dbReference type="ARBA" id="ARBA00004173"/>
    </source>
</evidence>
<dbReference type="Proteomes" id="UP001566132">
    <property type="component" value="Unassembled WGS sequence"/>
</dbReference>